<proteinExistence type="inferred from homology"/>
<accession>A0A438N9G8</accession>
<dbReference type="VEuPathDB" id="FungiDB:PV10_07542"/>
<evidence type="ECO:0000313" key="9">
    <source>
        <dbReference type="Proteomes" id="UP000288859"/>
    </source>
</evidence>
<feature type="transmembrane region" description="Helical" evidence="6">
    <location>
        <begin position="6"/>
        <end position="28"/>
    </location>
</feature>
<protein>
    <recommendedName>
        <fullName evidence="7">Rhodopsin domain-containing protein</fullName>
    </recommendedName>
</protein>
<gene>
    <name evidence="8" type="ORF">B0A52_03606</name>
</gene>
<dbReference type="AlphaFoldDB" id="A0A438N9G8"/>
<evidence type="ECO:0000256" key="6">
    <source>
        <dbReference type="SAM" id="Phobius"/>
    </source>
</evidence>
<evidence type="ECO:0000256" key="3">
    <source>
        <dbReference type="ARBA" id="ARBA00022989"/>
    </source>
</evidence>
<feature type="transmembrane region" description="Helical" evidence="6">
    <location>
        <begin position="169"/>
        <end position="198"/>
    </location>
</feature>
<dbReference type="PANTHER" id="PTHR33048:SF166">
    <property type="entry name" value="PTH11-LIKE INTEGRAL MEMBRANE PROTEIN"/>
    <property type="match status" value="1"/>
</dbReference>
<evidence type="ECO:0000313" key="8">
    <source>
        <dbReference type="EMBL" id="RVX72418.1"/>
    </source>
</evidence>
<evidence type="ECO:0000256" key="2">
    <source>
        <dbReference type="ARBA" id="ARBA00022692"/>
    </source>
</evidence>
<comment type="caution">
    <text evidence="8">The sequence shown here is derived from an EMBL/GenBank/DDBJ whole genome shotgun (WGS) entry which is preliminary data.</text>
</comment>
<dbReference type="InterPro" id="IPR049326">
    <property type="entry name" value="Rhodopsin_dom_fungi"/>
</dbReference>
<feature type="transmembrane region" description="Helical" evidence="6">
    <location>
        <begin position="35"/>
        <end position="57"/>
    </location>
</feature>
<dbReference type="Pfam" id="PF20684">
    <property type="entry name" value="Fung_rhodopsin"/>
    <property type="match status" value="1"/>
</dbReference>
<evidence type="ECO:0000259" key="7">
    <source>
        <dbReference type="Pfam" id="PF20684"/>
    </source>
</evidence>
<organism evidence="8 9">
    <name type="scientific">Exophiala mesophila</name>
    <name type="common">Black yeast-like fungus</name>
    <dbReference type="NCBI Taxonomy" id="212818"/>
    <lineage>
        <taxon>Eukaryota</taxon>
        <taxon>Fungi</taxon>
        <taxon>Dikarya</taxon>
        <taxon>Ascomycota</taxon>
        <taxon>Pezizomycotina</taxon>
        <taxon>Eurotiomycetes</taxon>
        <taxon>Chaetothyriomycetidae</taxon>
        <taxon>Chaetothyriales</taxon>
        <taxon>Herpotrichiellaceae</taxon>
        <taxon>Exophiala</taxon>
    </lineage>
</organism>
<keyword evidence="4 6" id="KW-0472">Membrane</keyword>
<feature type="transmembrane region" description="Helical" evidence="6">
    <location>
        <begin position="245"/>
        <end position="265"/>
    </location>
</feature>
<dbReference type="PANTHER" id="PTHR33048">
    <property type="entry name" value="PTH11-LIKE INTEGRAL MEMBRANE PROTEIN (AFU_ORTHOLOGUE AFUA_5G11245)"/>
    <property type="match status" value="1"/>
</dbReference>
<comment type="subcellular location">
    <subcellularLocation>
        <location evidence="1">Membrane</location>
        <topology evidence="1">Multi-pass membrane protein</topology>
    </subcellularLocation>
</comment>
<dbReference type="OrthoDB" id="2988756at2759"/>
<dbReference type="InterPro" id="IPR052337">
    <property type="entry name" value="SAT4-like"/>
</dbReference>
<feature type="transmembrane region" description="Helical" evidence="6">
    <location>
        <begin position="91"/>
        <end position="116"/>
    </location>
</feature>
<evidence type="ECO:0000256" key="4">
    <source>
        <dbReference type="ARBA" id="ARBA00023136"/>
    </source>
</evidence>
<dbReference type="Proteomes" id="UP000288859">
    <property type="component" value="Unassembled WGS sequence"/>
</dbReference>
<keyword evidence="3 6" id="KW-1133">Transmembrane helix</keyword>
<reference evidence="8 9" key="1">
    <citation type="submission" date="2017-03" db="EMBL/GenBank/DDBJ databases">
        <title>Genomes of endolithic fungi from Antarctica.</title>
        <authorList>
            <person name="Coleine C."/>
            <person name="Masonjones S."/>
            <person name="Stajich J.E."/>
        </authorList>
    </citation>
    <scope>NUCLEOTIDE SEQUENCE [LARGE SCALE GENOMIC DNA]</scope>
    <source>
        <strain evidence="8 9">CCFEE 6314</strain>
    </source>
</reference>
<dbReference type="GO" id="GO:0016020">
    <property type="term" value="C:membrane"/>
    <property type="evidence" value="ECO:0007669"/>
    <property type="project" value="UniProtKB-SubCell"/>
</dbReference>
<feature type="transmembrane region" description="Helical" evidence="6">
    <location>
        <begin position="210"/>
        <end position="233"/>
    </location>
</feature>
<evidence type="ECO:0000256" key="1">
    <source>
        <dbReference type="ARBA" id="ARBA00004141"/>
    </source>
</evidence>
<comment type="similarity">
    <text evidence="5">Belongs to the SAT4 family.</text>
</comment>
<keyword evidence="2 6" id="KW-0812">Transmembrane</keyword>
<dbReference type="EMBL" id="NAJM01000012">
    <property type="protein sequence ID" value="RVX72418.1"/>
    <property type="molecule type" value="Genomic_DNA"/>
</dbReference>
<sequence>MLTSSFDARVTGYVCTAVALIILIVRIVTSRLKLGYFDVSVWVCLLAILVASSRIVVNQYVLTYGTSNDAIYGNTKYFDEQDLARLKIGSILALIARLLITTFYWLQNCLLLLFYSQLFQIRSRLTTGLIRSCWAALALSYIAVVLATFLECRPFRLYWQVDPAPGTCIRAYIQLVVQASTNIVLDLHLLAISFPLIIVQHRTLSERLRVWTLFVLGFFCIIITCIRLAYIYAESSYQPVRSLWASIQLLVSCFVANAPTIYGSIKLIKRRKSEQTARRGSRPEIWLHLQVSNENNAAADVPVATRQISHSPTSCEKGWSRWVP</sequence>
<feature type="domain" description="Rhodopsin" evidence="7">
    <location>
        <begin position="25"/>
        <end position="262"/>
    </location>
</feature>
<name>A0A438N9G8_EXOME</name>
<feature type="transmembrane region" description="Helical" evidence="6">
    <location>
        <begin position="128"/>
        <end position="149"/>
    </location>
</feature>
<evidence type="ECO:0000256" key="5">
    <source>
        <dbReference type="ARBA" id="ARBA00038359"/>
    </source>
</evidence>